<feature type="compositionally biased region" description="Basic residues" evidence="1">
    <location>
        <begin position="127"/>
        <end position="139"/>
    </location>
</feature>
<reference evidence="4" key="3">
    <citation type="submission" date="2015-12" db="EMBL/GenBank/DDBJ databases">
        <title>Update maize B73 reference genome by single molecule sequencing technologies.</title>
        <authorList>
            <consortium name="Maize Genome Sequencing Project"/>
            <person name="Ware D."/>
        </authorList>
    </citation>
    <scope>NUCLEOTIDE SEQUENCE [LARGE SCALE GENOMIC DNA]</scope>
    <source>
        <strain evidence="4">cv. B73</strain>
    </source>
</reference>
<reference evidence="2" key="2">
    <citation type="submission" date="2012-06" db="EMBL/GenBank/DDBJ databases">
        <authorList>
            <person name="Yu Y."/>
            <person name="Currie J."/>
            <person name="Lomeli R."/>
            <person name="Angelova A."/>
            <person name="Collura K."/>
            <person name="Wissotski M."/>
            <person name="Campos D."/>
            <person name="Kudrna D."/>
            <person name="Golser W."/>
            <person name="Ashely E."/>
            <person name="Descour A."/>
            <person name="Fernandes J."/>
            <person name="Soderlund C."/>
            <person name="Walbot V."/>
        </authorList>
    </citation>
    <scope>NUCLEOTIDE SEQUENCE</scope>
    <source>
        <strain evidence="2">B73</strain>
    </source>
</reference>
<feature type="compositionally biased region" description="Low complexity" evidence="1">
    <location>
        <begin position="166"/>
        <end position="175"/>
    </location>
</feature>
<dbReference type="AlphaFoldDB" id="B8A114"/>
<reference evidence="3" key="4">
    <citation type="submission" date="2019-07" db="EMBL/GenBank/DDBJ databases">
        <authorList>
            <person name="Seetharam A."/>
            <person name="Woodhouse M."/>
            <person name="Cannon E."/>
        </authorList>
    </citation>
    <scope>NUCLEOTIDE SEQUENCE [LARGE SCALE GENOMIC DNA]</scope>
    <source>
        <strain evidence="3">cv. B73</strain>
    </source>
</reference>
<feature type="compositionally biased region" description="Polar residues" evidence="1">
    <location>
        <begin position="34"/>
        <end position="44"/>
    </location>
</feature>
<feature type="compositionally biased region" description="Basic residues" evidence="1">
    <location>
        <begin position="176"/>
        <end position="191"/>
    </location>
</feature>
<reference evidence="2" key="1">
    <citation type="journal article" date="2009" name="PLoS Genet.">
        <title>Sequencing, mapping, and analysis of 27,455 maize full-length cDNAs.</title>
        <authorList>
            <person name="Soderlund C."/>
            <person name="Descour A."/>
            <person name="Kudrna D."/>
            <person name="Bomhoff M."/>
            <person name="Boyd L."/>
            <person name="Currie J."/>
            <person name="Angelova A."/>
            <person name="Collura K."/>
            <person name="Wissotski M."/>
            <person name="Ashley E."/>
            <person name="Morrow D."/>
            <person name="Fernandes J."/>
            <person name="Walbot V."/>
            <person name="Yu Y."/>
        </authorList>
    </citation>
    <scope>NUCLEOTIDE SEQUENCE</scope>
    <source>
        <strain evidence="2">B73</strain>
    </source>
</reference>
<dbReference type="Gramene" id="Zm00001eb053450_T001">
    <property type="protein sequence ID" value="Zm00001eb053450_P001"/>
    <property type="gene ID" value="Zm00001eb053450"/>
</dbReference>
<proteinExistence type="evidence at transcript level"/>
<accession>B8A114</accession>
<feature type="compositionally biased region" description="Low complexity" evidence="1">
    <location>
        <begin position="14"/>
        <end position="32"/>
    </location>
</feature>
<protein>
    <submittedName>
        <fullName evidence="2 3">Uncharacterized protein</fullName>
    </submittedName>
</protein>
<name>B8A114_MAIZE</name>
<dbReference type="KEGG" id="zma:118476163"/>
<organism evidence="2">
    <name type="scientific">Zea mays</name>
    <name type="common">Maize</name>
    <dbReference type="NCBI Taxonomy" id="4577"/>
    <lineage>
        <taxon>Eukaryota</taxon>
        <taxon>Viridiplantae</taxon>
        <taxon>Streptophyta</taxon>
        <taxon>Embryophyta</taxon>
        <taxon>Tracheophyta</taxon>
        <taxon>Spermatophyta</taxon>
        <taxon>Magnoliopsida</taxon>
        <taxon>Liliopsida</taxon>
        <taxon>Poales</taxon>
        <taxon>Poaceae</taxon>
        <taxon>PACMAD clade</taxon>
        <taxon>Panicoideae</taxon>
        <taxon>Andropogonodae</taxon>
        <taxon>Andropogoneae</taxon>
        <taxon>Tripsacinae</taxon>
        <taxon>Zea</taxon>
    </lineage>
</organism>
<evidence type="ECO:0000313" key="3">
    <source>
        <dbReference type="EnsemblPlants" id="Zm00001eb053450_P001"/>
    </source>
</evidence>
<sequence>MRRPPTSRARSSLPRANAAPPGGARSSPPRIRYASTQSRHTSNPRAAAIAVAARRRRHRASLAGAHPATGPLPEWADAATVGWTHDKAASTRPTPSPLAVRATHQLAPAAARQRDGEGGELAATRVARGRSRGRPRRRATHGDLGGCARPDPPEGDGDAPPPPSPQAAEPSGGQLRQRRGRERPTKGRRRLLGIMGSVRVARRGATRTRGDDTRI</sequence>
<dbReference type="Proteomes" id="UP000007305">
    <property type="component" value="Chromosome 1"/>
</dbReference>
<reference evidence="3" key="5">
    <citation type="submission" date="2021-05" db="UniProtKB">
        <authorList>
            <consortium name="EnsemblPlants"/>
        </authorList>
    </citation>
    <scope>IDENTIFICATION</scope>
    <source>
        <strain evidence="3">cv. B73</strain>
    </source>
</reference>
<gene>
    <name evidence="3" type="primary">LOC118476163</name>
</gene>
<feature type="region of interest" description="Disordered" evidence="1">
    <location>
        <begin position="1"/>
        <end position="195"/>
    </location>
</feature>
<evidence type="ECO:0000313" key="2">
    <source>
        <dbReference type="EMBL" id="ACL53863.1"/>
    </source>
</evidence>
<dbReference type="EMBL" id="BT055256">
    <property type="protein sequence ID" value="ACL53863.1"/>
    <property type="molecule type" value="mRNA"/>
</dbReference>
<dbReference type="RefSeq" id="XP_035820251.1">
    <property type="nucleotide sequence ID" value="XM_035964358.1"/>
</dbReference>
<dbReference type="GeneID" id="118476163"/>
<dbReference type="EMBL" id="BT066883">
    <property type="protein sequence ID" value="ACN33780.1"/>
    <property type="molecule type" value="mRNA"/>
</dbReference>
<keyword evidence="4" id="KW-1185">Reference proteome</keyword>
<dbReference type="EnsemblPlants" id="Zm00001eb053450_T001">
    <property type="protein sequence ID" value="Zm00001eb053450_P001"/>
    <property type="gene ID" value="Zm00001eb053450"/>
</dbReference>
<evidence type="ECO:0000313" key="4">
    <source>
        <dbReference type="Proteomes" id="UP000007305"/>
    </source>
</evidence>
<evidence type="ECO:0000256" key="1">
    <source>
        <dbReference type="SAM" id="MobiDB-lite"/>
    </source>
</evidence>